<evidence type="ECO:0000259" key="1">
    <source>
        <dbReference type="Pfam" id="PF11706"/>
    </source>
</evidence>
<reference evidence="2 3" key="1">
    <citation type="submission" date="2016-10" db="EMBL/GenBank/DDBJ databases">
        <authorList>
            <person name="de Groot N.N."/>
        </authorList>
    </citation>
    <scope>NUCLEOTIDE SEQUENCE [LARGE SCALE GENOMIC DNA]</scope>
    <source>
        <strain evidence="2 3">CPCC 202699</strain>
    </source>
</reference>
<name>A0A1H3T216_9PSEU</name>
<dbReference type="Pfam" id="PF11706">
    <property type="entry name" value="zf-CGNR"/>
    <property type="match status" value="1"/>
</dbReference>
<dbReference type="EMBL" id="FNON01000017">
    <property type="protein sequence ID" value="SDZ44214.1"/>
    <property type="molecule type" value="Genomic_DNA"/>
</dbReference>
<dbReference type="RefSeq" id="WP_091300119.1">
    <property type="nucleotide sequence ID" value="NZ_FNON01000017.1"/>
</dbReference>
<dbReference type="PANTHER" id="PTHR35525:SF3">
    <property type="entry name" value="BLL6575 PROTEIN"/>
    <property type="match status" value="1"/>
</dbReference>
<dbReference type="Pfam" id="PF07336">
    <property type="entry name" value="ABATE"/>
    <property type="match status" value="1"/>
</dbReference>
<accession>A0A1H3T216</accession>
<dbReference type="InterPro" id="IPR021005">
    <property type="entry name" value="Znf_CGNR"/>
</dbReference>
<evidence type="ECO:0000313" key="3">
    <source>
        <dbReference type="Proteomes" id="UP000199515"/>
    </source>
</evidence>
<dbReference type="InterPro" id="IPR010852">
    <property type="entry name" value="ABATE"/>
</dbReference>
<organism evidence="2 3">
    <name type="scientific">Amycolatopsis xylanica</name>
    <dbReference type="NCBI Taxonomy" id="589385"/>
    <lineage>
        <taxon>Bacteria</taxon>
        <taxon>Bacillati</taxon>
        <taxon>Actinomycetota</taxon>
        <taxon>Actinomycetes</taxon>
        <taxon>Pseudonocardiales</taxon>
        <taxon>Pseudonocardiaceae</taxon>
        <taxon>Amycolatopsis</taxon>
    </lineage>
</organism>
<feature type="domain" description="Zinc finger CGNR" evidence="1">
    <location>
        <begin position="129"/>
        <end position="170"/>
    </location>
</feature>
<protein>
    <submittedName>
        <fullName evidence="2">Conserved protein containing a Zn-ribbon-like motif, possibly RNA-binding</fullName>
    </submittedName>
</protein>
<dbReference type="Gene3D" id="1.10.3300.10">
    <property type="entry name" value="Jann2411-like domain"/>
    <property type="match status" value="1"/>
</dbReference>
<proteinExistence type="predicted"/>
<keyword evidence="3" id="KW-1185">Reference proteome</keyword>
<sequence length="174" mass="18572">MDWVFDGGRVSLDFVNTLRDRYADGRELLVSPAALSEWLGLTGLASVPATSDDLTFALVLRESIDRTARSEGSAADIRLLNETAAAVPLPVPQLGSSGRYLLDVPDPVPAAFAALAVDAIELVASAPLIRVCAADDCGVRFLDASPKRNRQWCSMAKCGNRAKARAHYARTKGS</sequence>
<dbReference type="OrthoDB" id="3211108at2"/>
<dbReference type="InterPro" id="IPR023286">
    <property type="entry name" value="ABATE_dom_sf"/>
</dbReference>
<dbReference type="Proteomes" id="UP000199515">
    <property type="component" value="Unassembled WGS sequence"/>
</dbReference>
<evidence type="ECO:0000313" key="2">
    <source>
        <dbReference type="EMBL" id="SDZ44214.1"/>
    </source>
</evidence>
<dbReference type="PANTHER" id="PTHR35525">
    <property type="entry name" value="BLL6575 PROTEIN"/>
    <property type="match status" value="1"/>
</dbReference>
<dbReference type="STRING" id="589385.SAMN05421504_11721"/>
<dbReference type="AlphaFoldDB" id="A0A1H3T216"/>
<dbReference type="SUPFAM" id="SSF160904">
    <property type="entry name" value="Jann2411-like"/>
    <property type="match status" value="1"/>
</dbReference>
<gene>
    <name evidence="2" type="ORF">SAMN05421504_11721</name>
</gene>